<dbReference type="RefSeq" id="WP_034326534.1">
    <property type="nucleotide sequence ID" value="NZ_CAJTQN010000009.1"/>
</dbReference>
<dbReference type="PATRIC" id="fig|76936.10.peg.1399"/>
<evidence type="ECO:0000313" key="4">
    <source>
        <dbReference type="Proteomes" id="UP000029925"/>
    </source>
</evidence>
<reference evidence="2" key="3">
    <citation type="submission" date="2015-11" db="EMBL/GenBank/DDBJ databases">
        <authorList>
            <person name="Zhang Y."/>
            <person name="Guo Z."/>
        </authorList>
    </citation>
    <scope>NUCLEOTIDE SEQUENCE</scope>
    <source>
        <strain evidence="2">1</strain>
    </source>
</reference>
<reference evidence="5" key="2">
    <citation type="submission" date="2015-11" db="EMBL/GenBank/DDBJ databases">
        <authorList>
            <person name="Anvar S.Y."/>
        </authorList>
    </citation>
    <scope>NUCLEOTIDE SEQUENCE [LARGE SCALE GENOMIC DNA]</scope>
</reference>
<evidence type="ECO:0000313" key="5">
    <source>
        <dbReference type="Proteomes" id="UP000064525"/>
    </source>
</evidence>
<dbReference type="EMBL" id="JRPF02000018">
    <property type="protein sequence ID" value="TLD77784.1"/>
    <property type="molecule type" value="Genomic_DNA"/>
</dbReference>
<dbReference type="EMBL" id="LN907858">
    <property type="protein sequence ID" value="CUU40315.1"/>
    <property type="molecule type" value="Genomic_DNA"/>
</dbReference>
<keyword evidence="1" id="KW-0472">Membrane</keyword>
<evidence type="ECO:0000313" key="3">
    <source>
        <dbReference type="EMBL" id="TLD77784.1"/>
    </source>
</evidence>
<dbReference type="AlphaFoldDB" id="A0A099UGB2"/>
<keyword evidence="4" id="KW-1185">Reference proteome</keyword>
<feature type="transmembrane region" description="Helical" evidence="1">
    <location>
        <begin position="206"/>
        <end position="233"/>
    </location>
</feature>
<accession>A0A099UGB2</accession>
<feature type="transmembrane region" description="Helical" evidence="1">
    <location>
        <begin position="72"/>
        <end position="94"/>
    </location>
</feature>
<sequence length="250" mass="28417">MAFFKTTLPIIPDNVPIHHIDNTPQLKRAKGLFIAVLILNILYICFAFSFALSSIATAEGILLNYEEVMKDVMFYAYIVNFISVIGVFFALFYISKLSLRRRAFNLYIALFVISAIINCISFFGRNDLYTLENMELNTFIVLYLIFILIAIPVCIYLQWQLSKELSFVLHDGLFFQGFKILIVSVIGLILMYIVMISVLIFDSMAILVIALIGLMSFSILAIVGGIMFLIAIFRIRQVVAYGENIRNPIS</sequence>
<feature type="transmembrane region" description="Helical" evidence="1">
    <location>
        <begin position="180"/>
        <end position="200"/>
    </location>
</feature>
<gene>
    <name evidence="2" type="ORF">BN2458_PEG1432</name>
    <name evidence="3" type="ORF">LS75_009450</name>
</gene>
<dbReference type="OrthoDB" id="5326414at2"/>
<dbReference type="KEGG" id="hty:BN2458_PEG1432"/>
<evidence type="ECO:0000313" key="2">
    <source>
        <dbReference type="EMBL" id="CUU40315.1"/>
    </source>
</evidence>
<feature type="transmembrane region" description="Helical" evidence="1">
    <location>
        <begin position="106"/>
        <end position="124"/>
    </location>
</feature>
<keyword evidence="1" id="KW-1133">Transmembrane helix</keyword>
<protein>
    <submittedName>
        <fullName evidence="2">Predicted membrane-associated</fullName>
    </submittedName>
</protein>
<feature type="transmembrane region" description="Helical" evidence="1">
    <location>
        <begin position="136"/>
        <end position="159"/>
    </location>
</feature>
<feature type="transmembrane region" description="Helical" evidence="1">
    <location>
        <begin position="32"/>
        <end position="52"/>
    </location>
</feature>
<keyword evidence="1" id="KW-0812">Transmembrane</keyword>
<evidence type="ECO:0000256" key="1">
    <source>
        <dbReference type="SAM" id="Phobius"/>
    </source>
</evidence>
<reference evidence="3 4" key="1">
    <citation type="journal article" date="2014" name="Genome Announc.">
        <title>Draft genome sequences of eight enterohepatic helicobacter species isolated from both laboratory and wild rodents.</title>
        <authorList>
            <person name="Sheh A."/>
            <person name="Shen Z."/>
            <person name="Fox J.G."/>
        </authorList>
    </citation>
    <scope>NUCLEOTIDE SEQUENCE [LARGE SCALE GENOMIC DNA]</scope>
    <source>
        <strain evidence="3 4">MIT 98-6810</strain>
    </source>
</reference>
<organism evidence="2 5">
    <name type="scientific">Helicobacter typhlonius</name>
    <dbReference type="NCBI Taxonomy" id="76936"/>
    <lineage>
        <taxon>Bacteria</taxon>
        <taxon>Pseudomonadati</taxon>
        <taxon>Campylobacterota</taxon>
        <taxon>Epsilonproteobacteria</taxon>
        <taxon>Campylobacterales</taxon>
        <taxon>Helicobacteraceae</taxon>
        <taxon>Helicobacter</taxon>
    </lineage>
</organism>
<dbReference type="GeneID" id="78151617"/>
<name>A0A099UGB2_9HELI</name>
<proteinExistence type="predicted"/>
<dbReference type="Proteomes" id="UP000064525">
    <property type="component" value="Chromosome I"/>
</dbReference>
<dbReference type="Proteomes" id="UP000029925">
    <property type="component" value="Unassembled WGS sequence"/>
</dbReference>